<dbReference type="GO" id="GO:0044780">
    <property type="term" value="P:bacterial-type flagellum assembly"/>
    <property type="evidence" value="ECO:0007669"/>
    <property type="project" value="InterPro"/>
</dbReference>
<keyword evidence="12" id="KW-0282">Flagellum</keyword>
<reference evidence="12 13" key="1">
    <citation type="submission" date="2019-11" db="EMBL/GenBank/DDBJ databases">
        <title>Novel species isolated from a subtropical stream in China.</title>
        <authorList>
            <person name="Lu H."/>
        </authorList>
    </citation>
    <scope>NUCLEOTIDE SEQUENCE [LARGE SCALE GENOMIC DNA]</scope>
    <source>
        <strain evidence="12 13">FT26W</strain>
    </source>
</reference>
<feature type="domain" description="Mannosyl-glycoprotein endo-beta-N-acetylglucosamidase-like" evidence="11">
    <location>
        <begin position="165"/>
        <end position="319"/>
    </location>
</feature>
<keyword evidence="8" id="KW-0326">Glycosidase</keyword>
<protein>
    <recommendedName>
        <fullName evidence="5">Peptidoglycan hydrolase FlgJ</fullName>
    </recommendedName>
    <alternativeName>
        <fullName evidence="10">Muramidase FlgJ</fullName>
    </alternativeName>
</protein>
<dbReference type="Gene3D" id="1.10.530.10">
    <property type="match status" value="1"/>
</dbReference>
<comment type="subcellular location">
    <subcellularLocation>
        <location evidence="2">Periplasm</location>
    </subcellularLocation>
</comment>
<evidence type="ECO:0000313" key="13">
    <source>
        <dbReference type="Proteomes" id="UP000439986"/>
    </source>
</evidence>
<dbReference type="Proteomes" id="UP000439986">
    <property type="component" value="Unassembled WGS sequence"/>
</dbReference>
<keyword evidence="12" id="KW-0969">Cilium</keyword>
<dbReference type="NCBIfam" id="TIGR02541">
    <property type="entry name" value="flagell_FlgJ"/>
    <property type="match status" value="1"/>
</dbReference>
<dbReference type="InterPro" id="IPR019301">
    <property type="entry name" value="Flagellar_prot_FlgJ_N"/>
</dbReference>
<keyword evidence="7 12" id="KW-0378">Hydrolase</keyword>
<keyword evidence="9" id="KW-0961">Cell wall biogenesis/degradation</keyword>
<keyword evidence="6" id="KW-0574">Periplasm</keyword>
<name>A0A844CRF2_9BURK</name>
<dbReference type="PANTHER" id="PTHR33308">
    <property type="entry name" value="PEPTIDOGLYCAN HYDROLASE FLGJ"/>
    <property type="match status" value="1"/>
</dbReference>
<dbReference type="RefSeq" id="WP_154356321.1">
    <property type="nucleotide sequence ID" value="NZ_WKJL01000001.1"/>
</dbReference>
<dbReference type="SMART" id="SM00047">
    <property type="entry name" value="LYZ2"/>
    <property type="match status" value="1"/>
</dbReference>
<evidence type="ECO:0000256" key="8">
    <source>
        <dbReference type="ARBA" id="ARBA00023295"/>
    </source>
</evidence>
<dbReference type="InterPro" id="IPR013377">
    <property type="entry name" value="FlgJ"/>
</dbReference>
<dbReference type="Pfam" id="PF01832">
    <property type="entry name" value="Glucosaminidase"/>
    <property type="match status" value="1"/>
</dbReference>
<dbReference type="PANTHER" id="PTHR33308:SF9">
    <property type="entry name" value="PEPTIDOGLYCAN HYDROLASE FLGJ"/>
    <property type="match status" value="1"/>
</dbReference>
<comment type="caution">
    <text evidence="12">The sequence shown here is derived from an EMBL/GenBank/DDBJ whole genome shotgun (WGS) entry which is preliminary data.</text>
</comment>
<gene>
    <name evidence="12" type="primary">flgJ</name>
    <name evidence="12" type="ORF">GJ698_04340</name>
</gene>
<dbReference type="GO" id="GO:0071973">
    <property type="term" value="P:bacterial-type flagellum-dependent cell motility"/>
    <property type="evidence" value="ECO:0007669"/>
    <property type="project" value="TreeGrafter"/>
</dbReference>
<accession>A0A844CRF2</accession>
<evidence type="ECO:0000256" key="2">
    <source>
        <dbReference type="ARBA" id="ARBA00004418"/>
    </source>
</evidence>
<comment type="similarity">
    <text evidence="4">In the C-terminal section; belongs to the glycosyl hydrolase 73 family.</text>
</comment>
<comment type="similarity">
    <text evidence="3">In the N-terminal section; belongs to the FlgJ family.</text>
</comment>
<evidence type="ECO:0000256" key="5">
    <source>
        <dbReference type="ARBA" id="ARBA00013433"/>
    </source>
</evidence>
<evidence type="ECO:0000259" key="11">
    <source>
        <dbReference type="SMART" id="SM00047"/>
    </source>
</evidence>
<evidence type="ECO:0000256" key="6">
    <source>
        <dbReference type="ARBA" id="ARBA00022764"/>
    </source>
</evidence>
<evidence type="ECO:0000256" key="3">
    <source>
        <dbReference type="ARBA" id="ARBA00006880"/>
    </source>
</evidence>
<dbReference type="InterPro" id="IPR002901">
    <property type="entry name" value="MGlyc_endo_b_GlcNAc-like_dom"/>
</dbReference>
<evidence type="ECO:0000256" key="7">
    <source>
        <dbReference type="ARBA" id="ARBA00022801"/>
    </source>
</evidence>
<evidence type="ECO:0000256" key="1">
    <source>
        <dbReference type="ARBA" id="ARBA00002954"/>
    </source>
</evidence>
<evidence type="ECO:0000313" key="12">
    <source>
        <dbReference type="EMBL" id="MRW83317.1"/>
    </source>
</evidence>
<evidence type="ECO:0000256" key="10">
    <source>
        <dbReference type="ARBA" id="ARBA00030835"/>
    </source>
</evidence>
<proteinExistence type="inferred from homology"/>
<dbReference type="EMBL" id="WKJL01000001">
    <property type="protein sequence ID" value="MRW83317.1"/>
    <property type="molecule type" value="Genomic_DNA"/>
</dbReference>
<keyword evidence="12" id="KW-0966">Cell projection</keyword>
<dbReference type="FunFam" id="2.10.70.40:FF:000001">
    <property type="entry name" value="Flagellar assembly peptidoglycan hydrolase FlgJ"/>
    <property type="match status" value="1"/>
</dbReference>
<evidence type="ECO:0000256" key="9">
    <source>
        <dbReference type="ARBA" id="ARBA00023316"/>
    </source>
</evidence>
<dbReference type="AlphaFoldDB" id="A0A844CRF2"/>
<dbReference type="PRINTS" id="PR01002">
    <property type="entry name" value="FLGFLGJ"/>
</dbReference>
<dbReference type="GO" id="GO:0016798">
    <property type="term" value="F:hydrolase activity, acting on glycosyl bonds"/>
    <property type="evidence" value="ECO:0007669"/>
    <property type="project" value="UniProtKB-KW"/>
</dbReference>
<organism evidence="12 13">
    <name type="scientific">Duganella aquatilis</name>
    <dbReference type="NCBI Taxonomy" id="2666082"/>
    <lineage>
        <taxon>Bacteria</taxon>
        <taxon>Pseudomonadati</taxon>
        <taxon>Pseudomonadota</taxon>
        <taxon>Betaproteobacteria</taxon>
        <taxon>Burkholderiales</taxon>
        <taxon>Oxalobacteraceae</taxon>
        <taxon>Telluria group</taxon>
        <taxon>Duganella</taxon>
    </lineage>
</organism>
<evidence type="ECO:0000256" key="4">
    <source>
        <dbReference type="ARBA" id="ARBA00007974"/>
    </source>
</evidence>
<dbReference type="GO" id="GO:0004040">
    <property type="term" value="F:amidase activity"/>
    <property type="evidence" value="ECO:0007669"/>
    <property type="project" value="InterPro"/>
</dbReference>
<dbReference type="Pfam" id="PF10135">
    <property type="entry name" value="Rod-binding"/>
    <property type="match status" value="1"/>
</dbReference>
<keyword evidence="13" id="KW-1185">Reference proteome</keyword>
<dbReference type="GO" id="GO:0042597">
    <property type="term" value="C:periplasmic space"/>
    <property type="evidence" value="ECO:0007669"/>
    <property type="project" value="UniProtKB-SubCell"/>
</dbReference>
<dbReference type="InterPro" id="IPR051056">
    <property type="entry name" value="Glycosyl_Hydrolase_73"/>
</dbReference>
<comment type="function">
    <text evidence="1">Flagellum-specific muramidase which hydrolyzes the peptidoglycan layer to assemble the rod structure in the periplasmic space.</text>
</comment>
<sequence>MTSPTSNTNDLTSKFSLDVRDMGSLKQSARAGSPAALKTAATQFEAMFVNMMMKSMREATPQDGLTDSQQTKTFQTMLDQQTSQNIAKKGIGLADMLVRQLNKQTDAQALALSGEAADSSNGANAGSFAGVASLMDAKLQRAIAAAGGNAAAATSSATDAASTSKGSQAPHVRSFQEKLAAHAEEASKATGIPAKFMLGQAALESGWGKREIKGRDGTNSNNLFGIKATADWKGKVVEATTTEYVNGKAQTKVERFRAYDSYADSFKDYAKLLASNPRYEKVLASAGDASSFAQGLQKAGYATDPNYATKLTSIIKRSLAG</sequence>
<dbReference type="GO" id="GO:0071555">
    <property type="term" value="P:cell wall organization"/>
    <property type="evidence" value="ECO:0007669"/>
    <property type="project" value="UniProtKB-KW"/>
</dbReference>
<dbReference type="Gene3D" id="2.10.70.40">
    <property type="entry name" value="peptidoglycan hydrolase"/>
    <property type="match status" value="1"/>
</dbReference>